<proteinExistence type="predicted"/>
<reference evidence="1 2" key="1">
    <citation type="submission" date="2015-02" db="EMBL/GenBank/DDBJ databases">
        <title>Genome Sequencing of Rickettsiales.</title>
        <authorList>
            <person name="Daugherty S.C."/>
            <person name="Su Q."/>
            <person name="Abolude K."/>
            <person name="Beier-Sexton M."/>
            <person name="Carlyon J.A."/>
            <person name="Carter R."/>
            <person name="Day N.P."/>
            <person name="Dumler S.J."/>
            <person name="Dyachenko V."/>
            <person name="Godinez A."/>
            <person name="Kurtti T.J."/>
            <person name="Lichay M."/>
            <person name="Mullins K.E."/>
            <person name="Ott S."/>
            <person name="Pappas-Brown V."/>
            <person name="Paris D.H."/>
            <person name="Patel P."/>
            <person name="Richards A.L."/>
            <person name="Sadzewicz L."/>
            <person name="Sears K."/>
            <person name="Seidman D."/>
            <person name="Sengamalay N."/>
            <person name="Stenos J."/>
            <person name="Tallon L.J."/>
            <person name="Vincent G."/>
            <person name="Fraser C.M."/>
            <person name="Munderloh U."/>
            <person name="Dunning-Hotopp J.C."/>
        </authorList>
    </citation>
    <scope>NUCLEOTIDE SEQUENCE [LARGE SCALE GENOMIC DNA]</scope>
    <source>
        <strain evidence="1 2">Fuller</strain>
    </source>
</reference>
<gene>
    <name evidence="1" type="ORF">OCHUTO_0765</name>
</gene>
<evidence type="ECO:0000313" key="1">
    <source>
        <dbReference type="EMBL" id="KJV55654.1"/>
    </source>
</evidence>
<dbReference type="EMBL" id="LANP01000019">
    <property type="protein sequence ID" value="KJV55654.1"/>
    <property type="molecule type" value="Genomic_DNA"/>
</dbReference>
<keyword evidence="2" id="KW-1185">Reference proteome</keyword>
<dbReference type="AlphaFoldDB" id="A0A0F3MM47"/>
<organism evidence="1 2">
    <name type="scientific">Orientia chuto str. Dubai</name>
    <dbReference type="NCBI Taxonomy" id="1359168"/>
    <lineage>
        <taxon>Bacteria</taxon>
        <taxon>Pseudomonadati</taxon>
        <taxon>Pseudomonadota</taxon>
        <taxon>Alphaproteobacteria</taxon>
        <taxon>Rickettsiales</taxon>
        <taxon>Rickettsiaceae</taxon>
        <taxon>Rickettsieae</taxon>
        <taxon>Orientia</taxon>
    </lineage>
</organism>
<name>A0A0F3MM47_9RICK</name>
<accession>A0A0F3MM47</accession>
<evidence type="ECO:0000313" key="2">
    <source>
        <dbReference type="Proteomes" id="UP000033616"/>
    </source>
</evidence>
<dbReference type="PATRIC" id="fig|1359168.3.peg.402"/>
<sequence>MQKLYWSLSRPLKYMGLSIDEWSVVLARVINSIIK</sequence>
<dbReference type="Proteomes" id="UP000033616">
    <property type="component" value="Unassembled WGS sequence"/>
</dbReference>
<comment type="caution">
    <text evidence="1">The sequence shown here is derived from an EMBL/GenBank/DDBJ whole genome shotgun (WGS) entry which is preliminary data.</text>
</comment>
<dbReference type="STRING" id="1359168.OCHUTO_0765"/>
<protein>
    <submittedName>
        <fullName evidence="1">Uncharacterized protein</fullName>
    </submittedName>
</protein>